<evidence type="ECO:0000313" key="5">
    <source>
        <dbReference type="Proteomes" id="UP001299546"/>
    </source>
</evidence>
<comment type="caution">
    <text evidence="4">The sequence shown here is derived from an EMBL/GenBank/DDBJ whole genome shotgun (WGS) entry which is preliminary data.</text>
</comment>
<dbReference type="RefSeq" id="WP_066730994.1">
    <property type="nucleotide sequence ID" value="NZ_JAJCIQ010000004.1"/>
</dbReference>
<feature type="compositionally biased region" description="Polar residues" evidence="1">
    <location>
        <begin position="243"/>
        <end position="268"/>
    </location>
</feature>
<feature type="region of interest" description="Disordered" evidence="1">
    <location>
        <begin position="223"/>
        <end position="291"/>
    </location>
</feature>
<dbReference type="InterPro" id="IPR042229">
    <property type="entry name" value="Listeria/Bacterioides_rpt_sf"/>
</dbReference>
<dbReference type="InterPro" id="IPR007110">
    <property type="entry name" value="Ig-like_dom"/>
</dbReference>
<keyword evidence="5" id="KW-1185">Reference proteome</keyword>
<accession>A0ABS8DHY7</accession>
<dbReference type="Pfam" id="PF12733">
    <property type="entry name" value="Cadherin-like"/>
    <property type="match status" value="1"/>
</dbReference>
<dbReference type="PROSITE" id="PS50835">
    <property type="entry name" value="IG_LIKE"/>
    <property type="match status" value="1"/>
</dbReference>
<dbReference type="EMBL" id="JAJCIS010000008">
    <property type="protein sequence ID" value="MCB7388056.1"/>
    <property type="molecule type" value="Genomic_DNA"/>
</dbReference>
<organism evidence="4 5">
    <name type="scientific">Bariatricus massiliensis</name>
    <dbReference type="NCBI Taxonomy" id="1745713"/>
    <lineage>
        <taxon>Bacteria</taxon>
        <taxon>Bacillati</taxon>
        <taxon>Bacillota</taxon>
        <taxon>Clostridia</taxon>
        <taxon>Lachnospirales</taxon>
        <taxon>Lachnospiraceae</taxon>
        <taxon>Bariatricus</taxon>
    </lineage>
</organism>
<feature type="signal peptide" evidence="2">
    <location>
        <begin position="1"/>
        <end position="30"/>
    </location>
</feature>
<dbReference type="InterPro" id="IPR025883">
    <property type="entry name" value="Cadherin-like_domain"/>
</dbReference>
<evidence type="ECO:0000313" key="4">
    <source>
        <dbReference type="EMBL" id="MCB7388056.1"/>
    </source>
</evidence>
<dbReference type="Gene3D" id="2.60.40.4270">
    <property type="entry name" value="Listeria-Bacteroides repeat domain"/>
    <property type="match status" value="1"/>
</dbReference>
<evidence type="ECO:0000259" key="3">
    <source>
        <dbReference type="PROSITE" id="PS50835"/>
    </source>
</evidence>
<reference evidence="4 5" key="1">
    <citation type="submission" date="2021-10" db="EMBL/GenBank/DDBJ databases">
        <title>Collection of gut derived symbiotic bacterial strains cultured from healthy donors.</title>
        <authorList>
            <person name="Lin H."/>
            <person name="Littmann E."/>
            <person name="Kohout C."/>
            <person name="Pamer E.G."/>
        </authorList>
    </citation>
    <scope>NUCLEOTIDE SEQUENCE [LARGE SCALE GENOMIC DNA]</scope>
    <source>
        <strain evidence="4 5">DFI.1.165</strain>
    </source>
</reference>
<gene>
    <name evidence="4" type="ORF">LIZ65_12240</name>
</gene>
<feature type="region of interest" description="Disordered" evidence="1">
    <location>
        <begin position="2658"/>
        <end position="2695"/>
    </location>
</feature>
<sequence length="2720" mass="273205">MCKMIARNKRKLRSLRRVAALLMSCMMALAQMPLTVLASEGASALTEGGTYYFDLSGAGLPGTVSGSLPDAALNYVPFTYTAHADNGEGGTYPQFTAAKAVTGGAGQSELESAGLIGGKDYTYGGAAYKLQASDTGDGLTPLLKPAGGVSLRTVTLHLNGKSFHGSENLLLAAGAGAAFTAPDKPGSITDDFYGWNTSADGSGEAYAAADSVPAGVDTLYAQWSEPAPNAGDPDGNEKEANTTDDTATLEDTSAANNELSETRGNNRAATGRAGLIPTEDGRSGSSAGHPNNTTAIYAEGLELKLVASTEKEGYTHIFYRRLGSGADYSPYYPSYIPGGSPETGYNLSNISICGDSKEASSTGDSIKINMEGGTVNSIQGCKTSTTPVTITRIEINITGGTVIEDVSGNSSNSVTGGIDITIKDATVNGAICANIGANNVKGGTNITVENSKIGGTIIGGSKRGTLSGNTNITIAGGSTVGGSVYGSNTDGGSLTGDTGVTIAGGSTVSGDVYGGGNGGILEGSTNVTITGGSTVAQNVYGGGSGNNKVTKNTQVVVTGGSTVHGSVYGGGRFSSVQDIATVRIDNEGGTVDGSIYGGGYEFQGSVSETEVTVTGGTVTGSVYGGGYRGDVTGENGTTVAITGGTINTNVFGGGSLNGTDGKVTGSAKVTVTGGSIKGNLFGGGDSASKAGTGTGSSTVTVGGSAKIGDNLMGICLNGVDIKNGVDNFTFAPDTPLTNDSKIFVVLPSDFVKDTVIATGARQGDETHLFLTGNGAGKLATQFNADENSITVFDPRGIVPDVEGKNIYANGTELLLEQGEDDTKTIVSFRPAGSEEHTPYYLLDVSGATGNTETGYDLSSYMVYGGSKDADLSGDTTITMNGGKVKYLYGGGMAAVTGNTKVTMEGGKVEAIYGGSNGKKIDGDTYVTITGGKVTDTVYGGGYGFNYDAAVTGDTHVTVTGGTLQSVFGGGAFSDVNGSTNVIIDANAPTDGTANVSTLNGGNHGNGLSGGTVGATNIQMKNGKITNIYGGGSTKKTTVSGKVSITVSGGEVKTIRGGGTDDTIGSIEIAVNDGQINSLYGGGFGASTISGGIEITVNGGKITGSLYGGGYGSNTGSNTITGGVKVTVADSASVASLYGNCYSKGTIDNTTLHITGGTVTNVYGGGGSATESAAIHITGGVVTKSVTAAGDSITIGRNAQIGGVTDFGASFGINIKSDRIQTGADSFSIESPLTGDDGCVYVSLPEDIAEDAVIATGDANVLEASLAKLTLIGGGAADKKLIQDGDVLKLTSSIVTPTVDSNNNPKAIYANGLDLKLTAGVVDGHTKVFYRPMDADTEAYTLLAITGADGSLDNGYDLSGWTVYGGGSNNDSDPIGKTQVTMEGGTVNTIYGGGFEKTVDGDTTVTLTGGAVTNVYGGGKEGSVTGTRTVAVGSSAKVGNNNGAGIFLNGNSGTGEIKNGVDSFTISSQLTGDDGSIYLVLPENIAAGIVIASDTSGAAEANLAKLSLTGAGKMDKQLAADADGNIKLISSYAVTPTVGGLNNKDIYANGAELKLVEGADPDKTKLYYRPMGSENDYVLFKVAGATGSYYDGYDLSGYSIFGGNGDTELTGDTKITMTGGTVNQLCGGGLQKTNGSSTVSIEGGTINSNVFGSSQYSPLTGDVSVNITGGTIKRDVQGGYKIDGTISVDITGGTVVGNVYGGSSGAPDNPGALTIGGDAKIGGIDSDGYNHGIKLNGSGCADGVNQFVIDGPLSDTAYVSIVVPNNVGAGKVIASGASESDLTKLGLLGNNAVNLKMTLEDGNIILAANDVITPTIVGKNLYANGTDLKLEEGTTAGTTKVYYRPIDSADGDAYQIYEIPKAIGSTEAGYDLKDYAIFGGGWLINSVNTKITMNGGTVNTLYGGGSNADVTGDAGTSIIIHGGTVCDSIYGGGSKGTVNGNTNVTVNGGIVKDSVYGGGRVLDSPVNGTAYVTVNGGEVSDTVYGGGIYSSVSNAVVTVTDGTVGTIYGGSNGYTGTNVIDAMVTVSGGTVTGNVYGSGQSSDAGSVTVSISGTVKGSVYSSTKNSKVNTATVTVSGNAQIGDAGGNGIILNSTTVTAAPVLNGVKEFTIEAPLTNNAKVYVVPPADAEAGTAITTNASPSDLSKLALTGNTAGLTLAYHIDKSIRLADSNAVTPTVFYLNILANGNDILLEKGEDDSKTKVYYRPAGSTEFSAYTLFEVSNAIGTAENGYKLSEYKIFGHNVTTANTVITMNGGSVARIYGGRYDSTVSVNNKTDIVINGGTVRDFVFGGGHQDTIDTETNITLSGGTVDYIYGGSESGTINGQTKVTVTGGTVNCDIYGGGYRGSVSNGTNITITGGAIIGNVFGGGENSSTNGAKALTVGVGAKIGASGTGIVVNGGDITNGIDSFTISPQLTGDDGSVYVVLPENYPGGTIATGTADDLTKLALTGAGADDQTLTFDNGNIIAKKIVLSDDAALSALSYTIDGQTTDVPGFTADTVQYQIELPYGTSPEAVITLNGTVNHSGASITSNAGVTLSEGSVTATLTVTAEDGTTTKEYSISFTIASSPEPVVTGVTILPAEVQIEKGDTQQFAATVIGSNNPAQTVTWTLEGSHTDGTSLSDTGLLTIAANETAKTLTVRATSTANAGVSGTANVTVTDKPVIDDNNDGDKGNGDKNTAGKNNKRPGAAAPTGDTNTPWTLLLLSAAIVSALCLKRKRYW</sequence>
<protein>
    <recommendedName>
        <fullName evidence="3">Ig-like domain-containing protein</fullName>
    </recommendedName>
</protein>
<feature type="domain" description="Ig-like" evidence="3">
    <location>
        <begin position="2570"/>
        <end position="2656"/>
    </location>
</feature>
<dbReference type="Gene3D" id="2.60.40.1080">
    <property type="match status" value="1"/>
</dbReference>
<keyword evidence="2" id="KW-0732">Signal</keyword>
<evidence type="ECO:0000256" key="1">
    <source>
        <dbReference type="SAM" id="MobiDB-lite"/>
    </source>
</evidence>
<dbReference type="Proteomes" id="UP001299546">
    <property type="component" value="Unassembled WGS sequence"/>
</dbReference>
<name>A0ABS8DHY7_9FIRM</name>
<evidence type="ECO:0000256" key="2">
    <source>
        <dbReference type="SAM" id="SignalP"/>
    </source>
</evidence>
<proteinExistence type="predicted"/>
<feature type="chain" id="PRO_5045915076" description="Ig-like domain-containing protein" evidence="2">
    <location>
        <begin position="31"/>
        <end position="2720"/>
    </location>
</feature>